<gene>
    <name evidence="3" type="ORF">NC653_015026</name>
</gene>
<dbReference type="GO" id="GO:0009749">
    <property type="term" value="P:response to glucose"/>
    <property type="evidence" value="ECO:0007669"/>
    <property type="project" value="TreeGrafter"/>
</dbReference>
<dbReference type="AlphaFoldDB" id="A0AAD6W4M1"/>
<dbReference type="EMBL" id="JAQIZT010000005">
    <property type="protein sequence ID" value="KAJ6999062.1"/>
    <property type="molecule type" value="Genomic_DNA"/>
</dbReference>
<name>A0AAD6W4M1_9ROSI</name>
<evidence type="ECO:0000313" key="3">
    <source>
        <dbReference type="EMBL" id="KAJ6999062.1"/>
    </source>
</evidence>
<evidence type="ECO:0000256" key="2">
    <source>
        <dbReference type="ARBA" id="ARBA00023152"/>
    </source>
</evidence>
<comment type="caution">
    <text evidence="3">The sequence shown here is derived from an EMBL/GenBank/DDBJ whole genome shotgun (WGS) entry which is preliminary data.</text>
</comment>
<dbReference type="Gene3D" id="3.40.50.450">
    <property type="match status" value="1"/>
</dbReference>
<sequence length="360" mass="40057">MSSGWEKNSGESSWIVAGTLAYYLWIKPSQDLKRQQEERAALASSDPYRYIEKRKPIPDPQETGLIYGKKNRNRQIRGIICYKNRVLILLTVNDLDKMLRDSNPVSLKGCIIKCGYKKRLLVSVRLRVISALVKPVVRSLKPVKISNKSGFGPPPIERKVRTGDGTLPHDILRHGVAPDKISSQLSPWTSALFEFLPPYIKKQLLLHPESDDSAQLSQIETEKLLAHLVETENEQAAERRHIHGEKVQCYLPHFLARGSLPSKFDCDYAYVLGHISYHILAAGLNGYMATVTNLKNPCNDDSEALGSKPLAAETECRKVRNIVKPGCSQEVLKAALSVMASVTDVLSVMSSTSSNGQTPL</sequence>
<accession>A0AAD6W4M1</accession>
<dbReference type="GO" id="GO:0005829">
    <property type="term" value="C:cytosol"/>
    <property type="evidence" value="ECO:0007669"/>
    <property type="project" value="TreeGrafter"/>
</dbReference>
<organism evidence="3 4">
    <name type="scientific">Populus alba x Populus x berolinensis</name>
    <dbReference type="NCBI Taxonomy" id="444605"/>
    <lineage>
        <taxon>Eukaryota</taxon>
        <taxon>Viridiplantae</taxon>
        <taxon>Streptophyta</taxon>
        <taxon>Embryophyta</taxon>
        <taxon>Tracheophyta</taxon>
        <taxon>Spermatophyta</taxon>
        <taxon>Magnoliopsida</taxon>
        <taxon>eudicotyledons</taxon>
        <taxon>Gunneridae</taxon>
        <taxon>Pentapetalae</taxon>
        <taxon>rosids</taxon>
        <taxon>fabids</taxon>
        <taxon>Malpighiales</taxon>
        <taxon>Salicaceae</taxon>
        <taxon>Saliceae</taxon>
        <taxon>Populus</taxon>
    </lineage>
</organism>
<evidence type="ECO:0000256" key="1">
    <source>
        <dbReference type="ARBA" id="ARBA00022490"/>
    </source>
</evidence>
<dbReference type="GO" id="GO:0047334">
    <property type="term" value="F:diphosphate-fructose-6-phosphate 1-phosphotransferase activity"/>
    <property type="evidence" value="ECO:0007669"/>
    <property type="project" value="TreeGrafter"/>
</dbReference>
<dbReference type="SUPFAM" id="SSF53784">
    <property type="entry name" value="Phosphofructokinase"/>
    <property type="match status" value="1"/>
</dbReference>
<keyword evidence="4" id="KW-1185">Reference proteome</keyword>
<keyword evidence="2" id="KW-0324">Glycolysis</keyword>
<reference evidence="3" key="1">
    <citation type="journal article" date="2023" name="Mol. Ecol. Resour.">
        <title>Chromosome-level genome assembly of a triploid poplar Populus alba 'Berolinensis'.</title>
        <authorList>
            <person name="Chen S."/>
            <person name="Yu Y."/>
            <person name="Wang X."/>
            <person name="Wang S."/>
            <person name="Zhang T."/>
            <person name="Zhou Y."/>
            <person name="He R."/>
            <person name="Meng N."/>
            <person name="Wang Y."/>
            <person name="Liu W."/>
            <person name="Liu Z."/>
            <person name="Liu J."/>
            <person name="Guo Q."/>
            <person name="Huang H."/>
            <person name="Sederoff R.R."/>
            <person name="Wang G."/>
            <person name="Qu G."/>
            <person name="Chen S."/>
        </authorList>
    </citation>
    <scope>NUCLEOTIDE SEQUENCE</scope>
    <source>
        <strain evidence="3">SC-2020</strain>
    </source>
</reference>
<dbReference type="Proteomes" id="UP001164929">
    <property type="component" value="Chromosome 5"/>
</dbReference>
<protein>
    <submittedName>
        <fullName evidence="3">Uncharacterized protein</fullName>
    </submittedName>
</protein>
<dbReference type="GO" id="GO:0015979">
    <property type="term" value="P:photosynthesis"/>
    <property type="evidence" value="ECO:0007669"/>
    <property type="project" value="TreeGrafter"/>
</dbReference>
<dbReference type="PANTHER" id="PTHR43650:SF17">
    <property type="entry name" value="PYROPHOSPHATE--FRUCTOSE 6-PHOSPHATE 1-PHOSPHOTRANSFERASE SUBUNIT ALPHA 1"/>
    <property type="match status" value="1"/>
</dbReference>
<dbReference type="GO" id="GO:0003872">
    <property type="term" value="F:6-phosphofructokinase activity"/>
    <property type="evidence" value="ECO:0007669"/>
    <property type="project" value="InterPro"/>
</dbReference>
<proteinExistence type="predicted"/>
<evidence type="ECO:0000313" key="4">
    <source>
        <dbReference type="Proteomes" id="UP001164929"/>
    </source>
</evidence>
<dbReference type="PANTHER" id="PTHR43650">
    <property type="entry name" value="PYROPHOSPHATE--FRUCTOSE 6-PHOSPHATE 1-PHOSPHOTRANSFERASE"/>
    <property type="match status" value="1"/>
</dbReference>
<keyword evidence="1" id="KW-0963">Cytoplasm</keyword>
<dbReference type="InterPro" id="IPR035966">
    <property type="entry name" value="PKF_sf"/>
</dbReference>